<reference evidence="2" key="1">
    <citation type="journal article" date="2019" name="Int. J. Syst. Evol. Microbiol.">
        <title>The Global Catalogue of Microorganisms (GCM) 10K type strain sequencing project: providing services to taxonomists for standard genome sequencing and annotation.</title>
        <authorList>
            <consortium name="The Broad Institute Genomics Platform"/>
            <consortium name="The Broad Institute Genome Sequencing Center for Infectious Disease"/>
            <person name="Wu L."/>
            <person name="Ma J."/>
        </authorList>
    </citation>
    <scope>NUCLEOTIDE SEQUENCE [LARGE SCALE GENOMIC DNA]</scope>
    <source>
        <strain evidence="2">JCM 31486</strain>
    </source>
</reference>
<name>A0ABW3MR69_9PSEU</name>
<gene>
    <name evidence="1" type="ORF">ACFQ1S_42095</name>
</gene>
<proteinExistence type="predicted"/>
<comment type="caution">
    <text evidence="1">The sequence shown here is derived from an EMBL/GenBank/DDBJ whole genome shotgun (WGS) entry which is preliminary data.</text>
</comment>
<organism evidence="1 2">
    <name type="scientific">Kibdelosporangium lantanae</name>
    <dbReference type="NCBI Taxonomy" id="1497396"/>
    <lineage>
        <taxon>Bacteria</taxon>
        <taxon>Bacillati</taxon>
        <taxon>Actinomycetota</taxon>
        <taxon>Actinomycetes</taxon>
        <taxon>Pseudonocardiales</taxon>
        <taxon>Pseudonocardiaceae</taxon>
        <taxon>Kibdelosporangium</taxon>
    </lineage>
</organism>
<dbReference type="Proteomes" id="UP001597045">
    <property type="component" value="Unassembled WGS sequence"/>
</dbReference>
<feature type="non-terminal residue" evidence="1">
    <location>
        <position position="86"/>
    </location>
</feature>
<dbReference type="EMBL" id="JBHTIS010003788">
    <property type="protein sequence ID" value="MFD1051685.1"/>
    <property type="molecule type" value="Genomic_DNA"/>
</dbReference>
<protein>
    <submittedName>
        <fullName evidence="1">Uncharacterized protein</fullName>
    </submittedName>
</protein>
<evidence type="ECO:0000313" key="1">
    <source>
        <dbReference type="EMBL" id="MFD1051685.1"/>
    </source>
</evidence>
<keyword evidence="2" id="KW-1185">Reference proteome</keyword>
<evidence type="ECO:0000313" key="2">
    <source>
        <dbReference type="Proteomes" id="UP001597045"/>
    </source>
</evidence>
<sequence>MVHWITLPPRYQWVVESAVLLHRKMEAGIVSTFFVNYRTSDDPSAAMLLKRGLTDRLGDGTVFLAADRGIPPGADFERELLHQVRA</sequence>
<accession>A0ABW3MR69</accession>